<reference evidence="7 8" key="2">
    <citation type="submission" date="2018-03" db="EMBL/GenBank/DDBJ databases">
        <title>The ancient ancestry and fast evolution of plastids.</title>
        <authorList>
            <person name="Moore K.R."/>
            <person name="Magnabosco C."/>
            <person name="Momper L."/>
            <person name="Gold D.A."/>
            <person name="Bosak T."/>
            <person name="Fournier G.P."/>
        </authorList>
    </citation>
    <scope>NUCLEOTIDE SEQUENCE [LARGE SCALE GENOMIC DNA]</scope>
    <source>
        <strain evidence="7 8">CCAP 1448/3</strain>
    </source>
</reference>
<evidence type="ECO:0000256" key="3">
    <source>
        <dbReference type="ARBA" id="ARBA00022679"/>
    </source>
</evidence>
<gene>
    <name evidence="7" type="ORF">C7B64_21320</name>
</gene>
<evidence type="ECO:0000256" key="5">
    <source>
        <dbReference type="ARBA" id="ARBA00049880"/>
    </source>
</evidence>
<sequence>MDSFNGGFRCSTPSPPTYGKITTGGECFRLNLSLDTEKPRIEKLKQEHNLSNFDCGIDPINHFLQRFAWQNQKSDSSQTYIALIGDVVIGYYTLTVGEVSYGDAPERLKKGLARYPIPVIILARLAINRNFQGQRLGQGLLVDAMRRTLQVSDIAGIRAIVVHAKDDKAQALYQHFGFEPFIDESLILYRLLKDIRFMLASASGLSK</sequence>
<keyword evidence="8" id="KW-1185">Reference proteome</keyword>
<dbReference type="InterPro" id="IPR000182">
    <property type="entry name" value="GNAT_dom"/>
</dbReference>
<comment type="caution">
    <text evidence="7">The sequence shown here is derived from an EMBL/GenBank/DDBJ whole genome shotgun (WGS) entry which is preliminary data.</text>
</comment>
<evidence type="ECO:0000256" key="1">
    <source>
        <dbReference type="ARBA" id="ARBA00022491"/>
    </source>
</evidence>
<dbReference type="OrthoDB" id="9799147at2"/>
<dbReference type="EMBL" id="PVWJ01000153">
    <property type="protein sequence ID" value="PSB00861.1"/>
    <property type="molecule type" value="Genomic_DNA"/>
</dbReference>
<dbReference type="SUPFAM" id="SSF55729">
    <property type="entry name" value="Acyl-CoA N-acyltransferases (Nat)"/>
    <property type="match status" value="1"/>
</dbReference>
<reference evidence="7 8" key="1">
    <citation type="submission" date="2018-02" db="EMBL/GenBank/DDBJ databases">
        <authorList>
            <person name="Cohen D.B."/>
            <person name="Kent A.D."/>
        </authorList>
    </citation>
    <scope>NUCLEOTIDE SEQUENCE [LARGE SCALE GENOMIC DNA]</scope>
    <source>
        <strain evidence="7 8">CCAP 1448/3</strain>
    </source>
</reference>
<dbReference type="GO" id="GO:0016747">
    <property type="term" value="F:acyltransferase activity, transferring groups other than amino-acyl groups"/>
    <property type="evidence" value="ECO:0007669"/>
    <property type="project" value="InterPro"/>
</dbReference>
<evidence type="ECO:0000256" key="4">
    <source>
        <dbReference type="ARBA" id="ARBA00023315"/>
    </source>
</evidence>
<keyword evidence="1" id="KW-0678">Repressor</keyword>
<keyword evidence="2" id="KW-1277">Toxin-antitoxin system</keyword>
<feature type="domain" description="N-acetyltransferase" evidence="6">
    <location>
        <begin position="30"/>
        <end position="196"/>
    </location>
</feature>
<dbReference type="Proteomes" id="UP000238762">
    <property type="component" value="Unassembled WGS sequence"/>
</dbReference>
<evidence type="ECO:0000313" key="7">
    <source>
        <dbReference type="EMBL" id="PSB00861.1"/>
    </source>
</evidence>
<dbReference type="AlphaFoldDB" id="A0A2T1BXY6"/>
<comment type="catalytic activity">
    <reaction evidence="5">
        <text>glycyl-tRNA(Gly) + acetyl-CoA = N-acetylglycyl-tRNA(Gly) + CoA + H(+)</text>
        <dbReference type="Rhea" id="RHEA:81867"/>
        <dbReference type="Rhea" id="RHEA-COMP:9683"/>
        <dbReference type="Rhea" id="RHEA-COMP:19766"/>
        <dbReference type="ChEBI" id="CHEBI:15378"/>
        <dbReference type="ChEBI" id="CHEBI:57287"/>
        <dbReference type="ChEBI" id="CHEBI:57288"/>
        <dbReference type="ChEBI" id="CHEBI:78522"/>
        <dbReference type="ChEBI" id="CHEBI:232036"/>
    </reaction>
</comment>
<keyword evidence="4" id="KW-0012">Acyltransferase</keyword>
<dbReference type="PANTHER" id="PTHR36449:SF1">
    <property type="entry name" value="ACETYLTRANSFERASE"/>
    <property type="match status" value="1"/>
</dbReference>
<keyword evidence="3 7" id="KW-0808">Transferase</keyword>
<dbReference type="PROSITE" id="PS51186">
    <property type="entry name" value="GNAT"/>
    <property type="match status" value="1"/>
</dbReference>
<dbReference type="Pfam" id="PF13508">
    <property type="entry name" value="Acetyltransf_7"/>
    <property type="match status" value="1"/>
</dbReference>
<organism evidence="7 8">
    <name type="scientific">Merismopedia glauca CCAP 1448/3</name>
    <dbReference type="NCBI Taxonomy" id="1296344"/>
    <lineage>
        <taxon>Bacteria</taxon>
        <taxon>Bacillati</taxon>
        <taxon>Cyanobacteriota</taxon>
        <taxon>Cyanophyceae</taxon>
        <taxon>Synechococcales</taxon>
        <taxon>Merismopediaceae</taxon>
        <taxon>Merismopedia</taxon>
    </lineage>
</organism>
<evidence type="ECO:0000259" key="6">
    <source>
        <dbReference type="PROSITE" id="PS51186"/>
    </source>
</evidence>
<dbReference type="Gene3D" id="3.40.630.30">
    <property type="match status" value="1"/>
</dbReference>
<accession>A0A2T1BXY6</accession>
<proteinExistence type="predicted"/>
<evidence type="ECO:0000313" key="8">
    <source>
        <dbReference type="Proteomes" id="UP000238762"/>
    </source>
</evidence>
<dbReference type="InterPro" id="IPR016181">
    <property type="entry name" value="Acyl_CoA_acyltransferase"/>
</dbReference>
<dbReference type="PANTHER" id="PTHR36449">
    <property type="entry name" value="ACETYLTRANSFERASE-RELATED"/>
    <property type="match status" value="1"/>
</dbReference>
<protein>
    <submittedName>
        <fullName evidence="7">GNAT family N-acetyltransferase</fullName>
    </submittedName>
</protein>
<name>A0A2T1BXY6_9CYAN</name>
<evidence type="ECO:0000256" key="2">
    <source>
        <dbReference type="ARBA" id="ARBA00022649"/>
    </source>
</evidence>